<accession>A0A8H2XP53</accession>
<dbReference type="Proteomes" id="UP000663846">
    <property type="component" value="Unassembled WGS sequence"/>
</dbReference>
<comment type="caution">
    <text evidence="1">The sequence shown here is derived from an EMBL/GenBank/DDBJ whole genome shotgun (WGS) entry which is preliminary data.</text>
</comment>
<dbReference type="EMBL" id="CAJMWS010000325">
    <property type="protein sequence ID" value="CAE6427198.1"/>
    <property type="molecule type" value="Genomic_DNA"/>
</dbReference>
<sequence length="123" mass="13411">MSLCTGARMSRRGLELNVELDRLRTTESGAIVGGVEGDDRRVVYLQAADSCSEVGRGTPTKVMIYSMGKNFSQLPHTPTYLVPIEFASFASSMIKDVVVGSMHEVVAQVNADKIRVLANYSRV</sequence>
<evidence type="ECO:0000313" key="1">
    <source>
        <dbReference type="EMBL" id="CAE6427198.1"/>
    </source>
</evidence>
<protein>
    <submittedName>
        <fullName evidence="1">Uncharacterized protein</fullName>
    </submittedName>
</protein>
<gene>
    <name evidence="1" type="ORF">RDB_LOCUS99717</name>
</gene>
<proteinExistence type="predicted"/>
<reference evidence="1" key="1">
    <citation type="submission" date="2021-01" db="EMBL/GenBank/DDBJ databases">
        <authorList>
            <person name="Kaushik A."/>
        </authorList>
    </citation>
    <scope>NUCLEOTIDE SEQUENCE</scope>
    <source>
        <strain evidence="1">AG1-1C</strain>
    </source>
</reference>
<evidence type="ECO:0000313" key="2">
    <source>
        <dbReference type="Proteomes" id="UP000663846"/>
    </source>
</evidence>
<organism evidence="1 2">
    <name type="scientific">Rhizoctonia solani</name>
    <dbReference type="NCBI Taxonomy" id="456999"/>
    <lineage>
        <taxon>Eukaryota</taxon>
        <taxon>Fungi</taxon>
        <taxon>Dikarya</taxon>
        <taxon>Basidiomycota</taxon>
        <taxon>Agaricomycotina</taxon>
        <taxon>Agaricomycetes</taxon>
        <taxon>Cantharellales</taxon>
        <taxon>Ceratobasidiaceae</taxon>
        <taxon>Rhizoctonia</taxon>
    </lineage>
</organism>
<dbReference type="AlphaFoldDB" id="A0A8H2XP53"/>
<name>A0A8H2XP53_9AGAM</name>